<feature type="transmembrane region" description="Helical" evidence="1">
    <location>
        <begin position="80"/>
        <end position="101"/>
    </location>
</feature>
<proteinExistence type="predicted"/>
<evidence type="ECO:0000313" key="3">
    <source>
        <dbReference type="Proteomes" id="UP000192923"/>
    </source>
</evidence>
<dbReference type="RefSeq" id="WP_085210876.1">
    <property type="nucleotide sequence ID" value="NZ_FXAM01000001.1"/>
</dbReference>
<dbReference type="EMBL" id="FXAM01000001">
    <property type="protein sequence ID" value="SMF93927.1"/>
    <property type="molecule type" value="Genomic_DNA"/>
</dbReference>
<name>A0A1Y6CUE8_9GAMM</name>
<gene>
    <name evidence="2" type="ORF">SAMN02949497_1223</name>
</gene>
<dbReference type="AlphaFoldDB" id="A0A1Y6CUE8"/>
<organism evidence="2 3">
    <name type="scientific">Methylomagnum ishizawai</name>
    <dbReference type="NCBI Taxonomy" id="1760988"/>
    <lineage>
        <taxon>Bacteria</taxon>
        <taxon>Pseudomonadati</taxon>
        <taxon>Pseudomonadota</taxon>
        <taxon>Gammaproteobacteria</taxon>
        <taxon>Methylococcales</taxon>
        <taxon>Methylococcaceae</taxon>
        <taxon>Methylomagnum</taxon>
    </lineage>
</organism>
<feature type="transmembrane region" description="Helical" evidence="1">
    <location>
        <begin position="113"/>
        <end position="129"/>
    </location>
</feature>
<dbReference type="Proteomes" id="UP000192923">
    <property type="component" value="Unassembled WGS sequence"/>
</dbReference>
<evidence type="ECO:0000256" key="1">
    <source>
        <dbReference type="SAM" id="Phobius"/>
    </source>
</evidence>
<feature type="transmembrane region" description="Helical" evidence="1">
    <location>
        <begin position="52"/>
        <end position="73"/>
    </location>
</feature>
<evidence type="ECO:0008006" key="4">
    <source>
        <dbReference type="Google" id="ProtNLM"/>
    </source>
</evidence>
<keyword evidence="1" id="KW-1133">Transmembrane helix</keyword>
<keyword evidence="3" id="KW-1185">Reference proteome</keyword>
<sequence>MIGIFGDHSGQFLSIVGWLIMVAFAIPITLWPFQWAKAVGWEIPNQTDLALYFGRCLGCVGGAVALFSILAANSPLVQPFYFKLLLTIWALMVILHIYGAIKQIQPALETYEIGFWFGLFLLTLCFFPIG</sequence>
<dbReference type="STRING" id="1760988.SAMN02949497_1223"/>
<keyword evidence="1" id="KW-0812">Transmembrane</keyword>
<reference evidence="2 3" key="1">
    <citation type="submission" date="2016-12" db="EMBL/GenBank/DDBJ databases">
        <authorList>
            <person name="Song W.-J."/>
            <person name="Kurnit D.M."/>
        </authorList>
    </citation>
    <scope>NUCLEOTIDE SEQUENCE [LARGE SCALE GENOMIC DNA]</scope>
    <source>
        <strain evidence="2 3">175</strain>
    </source>
</reference>
<protein>
    <recommendedName>
        <fullName evidence="4">DUF4345 domain-containing protein</fullName>
    </recommendedName>
</protein>
<evidence type="ECO:0000313" key="2">
    <source>
        <dbReference type="EMBL" id="SMF93927.1"/>
    </source>
</evidence>
<keyword evidence="1" id="KW-0472">Membrane</keyword>
<dbReference type="OrthoDB" id="5382495at2"/>
<accession>A0A1Y6CUE8</accession>
<feature type="transmembrane region" description="Helical" evidence="1">
    <location>
        <begin position="12"/>
        <end position="32"/>
    </location>
</feature>